<dbReference type="InterPro" id="IPR051601">
    <property type="entry name" value="Serine_prot/Carboxylest_S33"/>
</dbReference>
<feature type="domain" description="AB hydrolase-1" evidence="4">
    <location>
        <begin position="79"/>
        <end position="203"/>
    </location>
</feature>
<dbReference type="EMBL" id="KK104076">
    <property type="protein sequence ID" value="KIY94475.1"/>
    <property type="molecule type" value="Genomic_DNA"/>
</dbReference>
<accession>A0A0D2MHF1</accession>
<evidence type="ECO:0000313" key="6">
    <source>
        <dbReference type="Proteomes" id="UP000054498"/>
    </source>
</evidence>
<proteinExistence type="inferred from homology"/>
<dbReference type="PANTHER" id="PTHR43248:SF2">
    <property type="entry name" value="PROLYL AMINOPEPTIDASE"/>
    <property type="match status" value="1"/>
</dbReference>
<evidence type="ECO:0000256" key="1">
    <source>
        <dbReference type="ARBA" id="ARBA00010088"/>
    </source>
</evidence>
<name>A0A0D2MHF1_9CHLO</name>
<evidence type="ECO:0000313" key="5">
    <source>
        <dbReference type="EMBL" id="KIY94475.1"/>
    </source>
</evidence>
<dbReference type="Proteomes" id="UP000054498">
    <property type="component" value="Unassembled WGS sequence"/>
</dbReference>
<feature type="region of interest" description="Disordered" evidence="3">
    <location>
        <begin position="1"/>
        <end position="31"/>
    </location>
</feature>
<evidence type="ECO:0000256" key="3">
    <source>
        <dbReference type="SAM" id="MobiDB-lite"/>
    </source>
</evidence>
<dbReference type="RefSeq" id="XP_013893495.1">
    <property type="nucleotide sequence ID" value="XM_014038041.1"/>
</dbReference>
<dbReference type="AlphaFoldDB" id="A0A0D2MHF1"/>
<dbReference type="SUPFAM" id="SSF53474">
    <property type="entry name" value="alpha/beta-Hydrolases"/>
    <property type="match status" value="1"/>
</dbReference>
<evidence type="ECO:0000256" key="2">
    <source>
        <dbReference type="ARBA" id="ARBA00022801"/>
    </source>
</evidence>
<gene>
    <name evidence="5" type="ORF">MNEG_13488</name>
</gene>
<dbReference type="STRING" id="145388.A0A0D2MHF1"/>
<dbReference type="PRINTS" id="PR00793">
    <property type="entry name" value="PROAMNOPTASE"/>
</dbReference>
<evidence type="ECO:0000259" key="4">
    <source>
        <dbReference type="Pfam" id="PF00561"/>
    </source>
</evidence>
<sequence length="290" mass="30995">MSDAKRRRVAAASGAGGSNGDSDGARDEHSVGGSFKVPGLVATDHVIRVPLDYSGRVPGEISIFVRELVSPSNTRRSLPAILYLQGGPGFESPRPCEASGWIKSASNNFRVLLMDPRGTGLSSQVTVRNLAKVGGPKEQARYLSFFRADSIVRDAERVRLALVPKSSNDGRWTILGQSFGGFCALTYLSIAPHGLTDALLTGGVPPAIAEPCPAERTYRALYKRVLLQNARYYHRFPGDVPLVHRIVRYLAAQPGGGPLLPGGTRLTPRTLQLLGLSGLGSSAVIGRLLR</sequence>
<dbReference type="PANTHER" id="PTHR43248">
    <property type="entry name" value="2-SUCCINYL-6-HYDROXY-2,4-CYCLOHEXADIENE-1-CARBOXYLATE SYNTHASE"/>
    <property type="match status" value="1"/>
</dbReference>
<keyword evidence="6" id="KW-1185">Reference proteome</keyword>
<reference evidence="5 6" key="1">
    <citation type="journal article" date="2013" name="BMC Genomics">
        <title>Reconstruction of the lipid metabolism for the microalga Monoraphidium neglectum from its genome sequence reveals characteristics suitable for biofuel production.</title>
        <authorList>
            <person name="Bogen C."/>
            <person name="Al-Dilaimi A."/>
            <person name="Albersmeier A."/>
            <person name="Wichmann J."/>
            <person name="Grundmann M."/>
            <person name="Rupp O."/>
            <person name="Lauersen K.J."/>
            <person name="Blifernez-Klassen O."/>
            <person name="Kalinowski J."/>
            <person name="Goesmann A."/>
            <person name="Mussgnug J.H."/>
            <person name="Kruse O."/>
        </authorList>
    </citation>
    <scope>NUCLEOTIDE SEQUENCE [LARGE SCALE GENOMIC DNA]</scope>
    <source>
        <strain evidence="5 6">SAG 48.87</strain>
    </source>
</reference>
<dbReference type="KEGG" id="mng:MNEG_13488"/>
<dbReference type="InterPro" id="IPR002410">
    <property type="entry name" value="Peptidase_S33"/>
</dbReference>
<keyword evidence="2" id="KW-0378">Hydrolase</keyword>
<dbReference type="GO" id="GO:0008233">
    <property type="term" value="F:peptidase activity"/>
    <property type="evidence" value="ECO:0007669"/>
    <property type="project" value="InterPro"/>
</dbReference>
<dbReference type="Pfam" id="PF00561">
    <property type="entry name" value="Abhydrolase_1"/>
    <property type="match status" value="1"/>
</dbReference>
<dbReference type="InterPro" id="IPR029058">
    <property type="entry name" value="AB_hydrolase_fold"/>
</dbReference>
<dbReference type="Gene3D" id="3.40.50.1820">
    <property type="entry name" value="alpha/beta hydrolase"/>
    <property type="match status" value="1"/>
</dbReference>
<dbReference type="OrthoDB" id="1898734at2759"/>
<dbReference type="GO" id="GO:0006508">
    <property type="term" value="P:proteolysis"/>
    <property type="evidence" value="ECO:0007669"/>
    <property type="project" value="InterPro"/>
</dbReference>
<dbReference type="InterPro" id="IPR000073">
    <property type="entry name" value="AB_hydrolase_1"/>
</dbReference>
<comment type="similarity">
    <text evidence="1">Belongs to the peptidase S33 family.</text>
</comment>
<dbReference type="GeneID" id="25730955"/>
<protein>
    <recommendedName>
        <fullName evidence="4">AB hydrolase-1 domain-containing protein</fullName>
    </recommendedName>
</protein>
<organism evidence="5 6">
    <name type="scientific">Monoraphidium neglectum</name>
    <dbReference type="NCBI Taxonomy" id="145388"/>
    <lineage>
        <taxon>Eukaryota</taxon>
        <taxon>Viridiplantae</taxon>
        <taxon>Chlorophyta</taxon>
        <taxon>core chlorophytes</taxon>
        <taxon>Chlorophyceae</taxon>
        <taxon>CS clade</taxon>
        <taxon>Sphaeropleales</taxon>
        <taxon>Selenastraceae</taxon>
        <taxon>Monoraphidium</taxon>
    </lineage>
</organism>